<dbReference type="PANTHER" id="PTHR24006">
    <property type="entry name" value="UBIQUITIN CARBOXYL-TERMINAL HYDROLASE"/>
    <property type="match status" value="1"/>
</dbReference>
<dbReference type="GO" id="GO:0005634">
    <property type="term" value="C:nucleus"/>
    <property type="evidence" value="ECO:0007669"/>
    <property type="project" value="TreeGrafter"/>
</dbReference>
<dbReference type="PROSITE" id="PS50235">
    <property type="entry name" value="USP_3"/>
    <property type="match status" value="1"/>
</dbReference>
<feature type="domain" description="USP" evidence="1">
    <location>
        <begin position="1"/>
        <end position="76"/>
    </location>
</feature>
<accession>A0A452YQD6</accession>
<dbReference type="Pfam" id="PF00443">
    <property type="entry name" value="UCH"/>
    <property type="match status" value="1"/>
</dbReference>
<dbReference type="GO" id="GO:0005829">
    <property type="term" value="C:cytosol"/>
    <property type="evidence" value="ECO:0007669"/>
    <property type="project" value="TreeGrafter"/>
</dbReference>
<keyword evidence="3" id="KW-1185">Reference proteome</keyword>
<dbReference type="GO" id="GO:0004843">
    <property type="term" value="F:cysteine-type deubiquitinase activity"/>
    <property type="evidence" value="ECO:0007669"/>
    <property type="project" value="InterPro"/>
</dbReference>
<dbReference type="EnsemblPlants" id="AET1Gv20501700.3">
    <property type="protein sequence ID" value="AET1Gv20501700.3"/>
    <property type="gene ID" value="AET1Gv20501700"/>
</dbReference>
<name>A0A452YQD6_AEGTS</name>
<dbReference type="InterPro" id="IPR001394">
    <property type="entry name" value="Peptidase_C19_UCH"/>
</dbReference>
<evidence type="ECO:0000259" key="1">
    <source>
        <dbReference type="PROSITE" id="PS50235"/>
    </source>
</evidence>
<dbReference type="Proteomes" id="UP000015105">
    <property type="component" value="Chromosome 1D"/>
</dbReference>
<protein>
    <recommendedName>
        <fullName evidence="1">USP domain-containing protein</fullName>
    </recommendedName>
</protein>
<dbReference type="InterPro" id="IPR050164">
    <property type="entry name" value="Peptidase_C19"/>
</dbReference>
<organism evidence="2 3">
    <name type="scientific">Aegilops tauschii subsp. strangulata</name>
    <name type="common">Goatgrass</name>
    <dbReference type="NCBI Taxonomy" id="200361"/>
    <lineage>
        <taxon>Eukaryota</taxon>
        <taxon>Viridiplantae</taxon>
        <taxon>Streptophyta</taxon>
        <taxon>Embryophyta</taxon>
        <taxon>Tracheophyta</taxon>
        <taxon>Spermatophyta</taxon>
        <taxon>Magnoliopsida</taxon>
        <taxon>Liliopsida</taxon>
        <taxon>Poales</taxon>
        <taxon>Poaceae</taxon>
        <taxon>BOP clade</taxon>
        <taxon>Pooideae</taxon>
        <taxon>Triticodae</taxon>
        <taxon>Triticeae</taxon>
        <taxon>Triticinae</taxon>
        <taxon>Aegilops</taxon>
    </lineage>
</organism>
<dbReference type="Gramene" id="AET1Gv20501700.3">
    <property type="protein sequence ID" value="AET1Gv20501700.3"/>
    <property type="gene ID" value="AET1Gv20501700"/>
</dbReference>
<reference evidence="3" key="2">
    <citation type="journal article" date="2017" name="Nat. Plants">
        <title>The Aegilops tauschii genome reveals multiple impacts of transposons.</title>
        <authorList>
            <person name="Zhao G."/>
            <person name="Zou C."/>
            <person name="Li K."/>
            <person name="Wang K."/>
            <person name="Li T."/>
            <person name="Gao L."/>
            <person name="Zhang X."/>
            <person name="Wang H."/>
            <person name="Yang Z."/>
            <person name="Liu X."/>
            <person name="Jiang W."/>
            <person name="Mao L."/>
            <person name="Kong X."/>
            <person name="Jiao Y."/>
            <person name="Jia J."/>
        </authorList>
    </citation>
    <scope>NUCLEOTIDE SEQUENCE [LARGE SCALE GENOMIC DNA]</scope>
    <source>
        <strain evidence="3">cv. AL8/78</strain>
    </source>
</reference>
<reference evidence="2" key="3">
    <citation type="journal article" date="2017" name="Nature">
        <title>Genome sequence of the progenitor of the wheat D genome Aegilops tauschii.</title>
        <authorList>
            <person name="Luo M.C."/>
            <person name="Gu Y.Q."/>
            <person name="Puiu D."/>
            <person name="Wang H."/>
            <person name="Twardziok S.O."/>
            <person name="Deal K.R."/>
            <person name="Huo N."/>
            <person name="Zhu T."/>
            <person name="Wang L."/>
            <person name="Wang Y."/>
            <person name="McGuire P.E."/>
            <person name="Liu S."/>
            <person name="Long H."/>
            <person name="Ramasamy R.K."/>
            <person name="Rodriguez J.C."/>
            <person name="Van S.L."/>
            <person name="Yuan L."/>
            <person name="Wang Z."/>
            <person name="Xia Z."/>
            <person name="Xiao L."/>
            <person name="Anderson O.D."/>
            <person name="Ouyang S."/>
            <person name="Liang Y."/>
            <person name="Zimin A.V."/>
            <person name="Pertea G."/>
            <person name="Qi P."/>
            <person name="Bennetzen J.L."/>
            <person name="Dai X."/>
            <person name="Dawson M.W."/>
            <person name="Muller H.G."/>
            <person name="Kugler K."/>
            <person name="Rivarola-Duarte L."/>
            <person name="Spannagl M."/>
            <person name="Mayer K.F.X."/>
            <person name="Lu F.H."/>
            <person name="Bevan M.W."/>
            <person name="Leroy P."/>
            <person name="Li P."/>
            <person name="You F.M."/>
            <person name="Sun Q."/>
            <person name="Liu Z."/>
            <person name="Lyons E."/>
            <person name="Wicker T."/>
            <person name="Salzberg S.L."/>
            <person name="Devos K.M."/>
            <person name="Dvorak J."/>
        </authorList>
    </citation>
    <scope>NUCLEOTIDE SEQUENCE [LARGE SCALE GENOMIC DNA]</scope>
    <source>
        <strain evidence="2">cv. AL8/78</strain>
    </source>
</reference>
<dbReference type="GO" id="GO:0016579">
    <property type="term" value="P:protein deubiquitination"/>
    <property type="evidence" value="ECO:0007669"/>
    <property type="project" value="InterPro"/>
</dbReference>
<reference evidence="2" key="5">
    <citation type="journal article" date="2021" name="G3 (Bethesda)">
        <title>Aegilops tauschii genome assembly Aet v5.0 features greater sequence contiguity and improved annotation.</title>
        <authorList>
            <person name="Wang L."/>
            <person name="Zhu T."/>
            <person name="Rodriguez J.C."/>
            <person name="Deal K.R."/>
            <person name="Dubcovsky J."/>
            <person name="McGuire P.E."/>
            <person name="Lux T."/>
            <person name="Spannagl M."/>
            <person name="Mayer K.F.X."/>
            <person name="Baldrich P."/>
            <person name="Meyers B.C."/>
            <person name="Huo N."/>
            <person name="Gu Y.Q."/>
            <person name="Zhou H."/>
            <person name="Devos K.M."/>
            <person name="Bennetzen J.L."/>
            <person name="Unver T."/>
            <person name="Budak H."/>
            <person name="Gulick P.J."/>
            <person name="Galiba G."/>
            <person name="Kalapos B."/>
            <person name="Nelson D.R."/>
            <person name="Li P."/>
            <person name="You F.M."/>
            <person name="Luo M.C."/>
            <person name="Dvorak J."/>
        </authorList>
    </citation>
    <scope>NUCLEOTIDE SEQUENCE [LARGE SCALE GENOMIC DNA]</scope>
    <source>
        <strain evidence="2">cv. AL8/78</strain>
    </source>
</reference>
<proteinExistence type="predicted"/>
<reference evidence="3" key="1">
    <citation type="journal article" date="2014" name="Science">
        <title>Ancient hybridizations among the ancestral genomes of bread wheat.</title>
        <authorList>
            <consortium name="International Wheat Genome Sequencing Consortium,"/>
            <person name="Marcussen T."/>
            <person name="Sandve S.R."/>
            <person name="Heier L."/>
            <person name="Spannagl M."/>
            <person name="Pfeifer M."/>
            <person name="Jakobsen K.S."/>
            <person name="Wulff B.B."/>
            <person name="Steuernagel B."/>
            <person name="Mayer K.F."/>
            <person name="Olsen O.A."/>
        </authorList>
    </citation>
    <scope>NUCLEOTIDE SEQUENCE [LARGE SCALE GENOMIC DNA]</scope>
    <source>
        <strain evidence="3">cv. AL8/78</strain>
    </source>
</reference>
<dbReference type="AlphaFoldDB" id="A0A452YQD6"/>
<dbReference type="InterPro" id="IPR038765">
    <property type="entry name" value="Papain-like_cys_pep_sf"/>
</dbReference>
<dbReference type="InterPro" id="IPR028889">
    <property type="entry name" value="USP"/>
</dbReference>
<dbReference type="SUPFAM" id="SSF54001">
    <property type="entry name" value="Cysteine proteinases"/>
    <property type="match status" value="1"/>
</dbReference>
<evidence type="ECO:0000313" key="3">
    <source>
        <dbReference type="Proteomes" id="UP000015105"/>
    </source>
</evidence>
<reference evidence="2" key="4">
    <citation type="submission" date="2019-03" db="UniProtKB">
        <authorList>
            <consortium name="EnsemblPlants"/>
        </authorList>
    </citation>
    <scope>IDENTIFICATION</scope>
</reference>
<dbReference type="PANTHER" id="PTHR24006:SF923">
    <property type="entry name" value="USP DOMAIN-CONTAINING PROTEIN"/>
    <property type="match status" value="1"/>
</dbReference>
<sequence>MDTIMDSLSSYTKIEVVEDFICDGCKSRVNMEKHLKVEQAPEVLVIQLKRFQNLGSDISKIHDMVKYQLELDLNPF</sequence>
<dbReference type="Gene3D" id="3.90.70.10">
    <property type="entry name" value="Cysteine proteinases"/>
    <property type="match status" value="1"/>
</dbReference>
<evidence type="ECO:0000313" key="2">
    <source>
        <dbReference type="EnsemblPlants" id="AET1Gv20501700.3"/>
    </source>
</evidence>